<sequence length="726" mass="81664">MSDQSDPISDALADFFVNFHKRAKSARGQPTAQFGHITIPPYRLETSIPERIRQLFPEEEHILFAVPDMELEIGLGLSPNDTSVKLMTYGKLWKDIQSNVDMERNEHAPTIWRESTNPTDWINNDRLPLKVVIIFQIDPNIPADCALSLAGIVEWALAQSTLPGYVIRLVTLSAEGDCDLLERLLEASEFQCRLTELDLAQYGEQDPMRNCTVINATDIDTQVSDILARIREEPDKSRLILCFDIAFYKALNDIQDPEVSHLIDKGVVAVGATMDDIRPLIDRVQGLKTLLMLFSPDAVILPLPVRSFEEIHIVVGYSTQKQTWNHELRQMVGCDHPLSMEERQRQIWWAFQGKDQSVFMHIDDGLSPDAFIDQGYDSVRFVEAHQLGGFISAVTSLPWFLRNRDRVIRIFATNSLVVREMTDRLITQRVINSSGGGLSESEANIFIEALPLLEYDYRLALLVATEASPRVDRVKAQLAAMLTTKLEQIVMLENRPRVPEYVFKECCGFGRSLAGQGSLCLFLGLLKNRKRHVQEHGEYMSRYDNLDGIVSVNESAAKGMEETFSELARLVTRNGRDMNPRLSLLAETGEMTSVEQRELHGDLFRSYMYQSTVCHKQLVDDESDNGSLKTCTISGGYLCVLAPPDISPTNLVDILGLLRNSGDKAVIGISHCLERDPDFNSLILGDWTFIPRDVVYEWEQTVGPPGSIVSVLDSTVSHEGFADEEA</sequence>
<protein>
    <submittedName>
        <fullName evidence="1">Uncharacterized protein</fullName>
    </submittedName>
</protein>
<comment type="caution">
    <text evidence="1">The sequence shown here is derived from an EMBL/GenBank/DDBJ whole genome shotgun (WGS) entry which is preliminary data.</text>
</comment>
<name>A0A420TZB2_GIBIN</name>
<dbReference type="Proteomes" id="UP000283569">
    <property type="component" value="Unassembled WGS sequence"/>
</dbReference>
<accession>A0A420TZB2</accession>
<evidence type="ECO:0000313" key="1">
    <source>
        <dbReference type="EMBL" id="RKL46859.1"/>
    </source>
</evidence>
<organism evidence="1 2">
    <name type="scientific">Gibberella intermedia</name>
    <name type="common">Bulb rot disease fungus</name>
    <name type="synonym">Fusarium proliferatum</name>
    <dbReference type="NCBI Taxonomy" id="948311"/>
    <lineage>
        <taxon>Eukaryota</taxon>
        <taxon>Fungi</taxon>
        <taxon>Dikarya</taxon>
        <taxon>Ascomycota</taxon>
        <taxon>Pezizomycotina</taxon>
        <taxon>Sordariomycetes</taxon>
        <taxon>Hypocreomycetidae</taxon>
        <taxon>Hypocreales</taxon>
        <taxon>Nectriaceae</taxon>
        <taxon>Fusarium</taxon>
        <taxon>Fusarium fujikuroi species complex</taxon>
    </lineage>
</organism>
<proteinExistence type="predicted"/>
<dbReference type="AlphaFoldDB" id="A0A420TZB2"/>
<dbReference type="EMBL" id="MRDB01000006">
    <property type="protein sequence ID" value="RKL46859.1"/>
    <property type="molecule type" value="Genomic_DNA"/>
</dbReference>
<gene>
    <name evidence="1" type="ORF">BFJ72_g2599</name>
</gene>
<reference evidence="1 2" key="1">
    <citation type="journal article" date="2018" name="Sci. Rep.">
        <title>Characterisation of pathogen-specific regions and novel effector candidates in Fusarium oxysporum f. sp. cepae.</title>
        <authorList>
            <person name="Armitage A.D."/>
            <person name="Taylor A."/>
            <person name="Sobczyk M.K."/>
            <person name="Baxter L."/>
            <person name="Greenfield B.P."/>
            <person name="Bates H.J."/>
            <person name="Wilson F."/>
            <person name="Jackson A.C."/>
            <person name="Ott S."/>
            <person name="Harrison R.J."/>
            <person name="Clarkson J.P."/>
        </authorList>
    </citation>
    <scope>NUCLEOTIDE SEQUENCE [LARGE SCALE GENOMIC DNA]</scope>
    <source>
        <strain evidence="1 2">Fp_A8</strain>
    </source>
</reference>
<evidence type="ECO:0000313" key="2">
    <source>
        <dbReference type="Proteomes" id="UP000283569"/>
    </source>
</evidence>